<evidence type="ECO:0000313" key="2">
    <source>
        <dbReference type="Proteomes" id="UP000185783"/>
    </source>
</evidence>
<evidence type="ECO:0008006" key="3">
    <source>
        <dbReference type="Google" id="ProtNLM"/>
    </source>
</evidence>
<keyword evidence="2" id="KW-1185">Reference proteome</keyword>
<dbReference type="InterPro" id="IPR010767">
    <property type="entry name" value="Phage_CGC-2007_Cje0229"/>
</dbReference>
<dbReference type="Pfam" id="PF07087">
    <property type="entry name" value="DUF1353"/>
    <property type="match status" value="1"/>
</dbReference>
<name>A0A1U7JCW3_9HYPH</name>
<dbReference type="EMBL" id="LVVZ01000041">
    <property type="protein sequence ID" value="OKL42538.1"/>
    <property type="molecule type" value="Genomic_DNA"/>
</dbReference>
<accession>A0A1U7JCW3</accession>
<proteinExistence type="predicted"/>
<evidence type="ECO:0000313" key="1">
    <source>
        <dbReference type="EMBL" id="OKL42538.1"/>
    </source>
</evidence>
<sequence length="135" mass="15377">MIMSSFTEPLDIRVLQREKNGAGMYQLLCAFSYHLGSKRGTRYVRVPMGFTTDLASVPRLFRWLISPGGLHAKAAVVHDYLYERGVIFGPDGEEKPTRRHADDIFLEAMEVLQVPYVRRHVMYAAVRVFGGPLFD</sequence>
<dbReference type="AlphaFoldDB" id="A0A1U7JCW3"/>
<gene>
    <name evidence="1" type="ORF">A3843_17905</name>
</gene>
<comment type="caution">
    <text evidence="1">The sequence shown here is derived from an EMBL/GenBank/DDBJ whole genome shotgun (WGS) entry which is preliminary data.</text>
</comment>
<organism evidence="1 2">
    <name type="scientific">Pseudovibrio exalbescens</name>
    <dbReference type="NCBI Taxonomy" id="197461"/>
    <lineage>
        <taxon>Bacteria</taxon>
        <taxon>Pseudomonadati</taxon>
        <taxon>Pseudomonadota</taxon>
        <taxon>Alphaproteobacteria</taxon>
        <taxon>Hyphomicrobiales</taxon>
        <taxon>Stappiaceae</taxon>
        <taxon>Pseudovibrio</taxon>
    </lineage>
</organism>
<protein>
    <recommendedName>
        <fullName evidence="3">DUF1353 domain-containing protein</fullName>
    </recommendedName>
</protein>
<reference evidence="1 2" key="1">
    <citation type="submission" date="2016-03" db="EMBL/GenBank/DDBJ databases">
        <title>Genome sequence of Nesiotobacter sp. nov., a moderately halophilic alphaproteobacterium isolated from the Yellow Sea, China.</title>
        <authorList>
            <person name="Zhang G."/>
            <person name="Zhang R."/>
        </authorList>
    </citation>
    <scope>NUCLEOTIDE SEQUENCE [LARGE SCALE GENOMIC DNA]</scope>
    <source>
        <strain evidence="1 2">WB1-6</strain>
    </source>
</reference>
<dbReference type="Proteomes" id="UP000185783">
    <property type="component" value="Unassembled WGS sequence"/>
</dbReference>